<feature type="transmembrane region" description="Helical" evidence="6">
    <location>
        <begin position="79"/>
        <end position="96"/>
    </location>
</feature>
<dbReference type="Pfam" id="PF00892">
    <property type="entry name" value="EamA"/>
    <property type="match status" value="1"/>
</dbReference>
<comment type="subcellular location">
    <subcellularLocation>
        <location evidence="1 6">Membrane</location>
        <topology evidence="1 6">Multi-pass membrane protein</topology>
    </subcellularLocation>
</comment>
<evidence type="ECO:0000259" key="7">
    <source>
        <dbReference type="Pfam" id="PF00892"/>
    </source>
</evidence>
<sequence>MSNLTPSMTFLLAVFCRMEKLDIAKISGQAKIGGTIVALGGATLMTLYKGITVLQLDDHHTNQQTVSEVHLDNKKLMKGAPFLLIQTLIAAGCYILQTKIVKKYPAPFTFSTLTSLAATIFSTILAAIVDHKASSWKLSWNISLVAPLYSGTIMSGIVSYIQTLVIQRKGPVFVTAFKPFTTVTVALMGPFILKEALHLGGILGAVLIILGLYAILWGKEDEKKKSQVQSATSDQVLDIREEK</sequence>
<dbReference type="GO" id="GO:0016020">
    <property type="term" value="C:membrane"/>
    <property type="evidence" value="ECO:0007669"/>
    <property type="project" value="UniProtKB-SubCell"/>
</dbReference>
<comment type="similarity">
    <text evidence="2 6">Belongs to the drug/metabolite transporter (DMT) superfamily. Plant drug/metabolite exporter (P-DME) (TC 2.A.7.4) family.</text>
</comment>
<dbReference type="STRING" id="180498.A0A067KWE1"/>
<dbReference type="AlphaFoldDB" id="A0A067KWE1"/>
<dbReference type="PANTHER" id="PTHR31218">
    <property type="entry name" value="WAT1-RELATED PROTEIN"/>
    <property type="match status" value="1"/>
</dbReference>
<dbReference type="InterPro" id="IPR037185">
    <property type="entry name" value="EmrE-like"/>
</dbReference>
<evidence type="ECO:0000256" key="5">
    <source>
        <dbReference type="ARBA" id="ARBA00023136"/>
    </source>
</evidence>
<keyword evidence="5 6" id="KW-0472">Membrane</keyword>
<dbReference type="EMBL" id="KK914327">
    <property type="protein sequence ID" value="KDP40531.1"/>
    <property type="molecule type" value="Genomic_DNA"/>
</dbReference>
<feature type="domain" description="EamA" evidence="7">
    <location>
        <begin position="78"/>
        <end position="216"/>
    </location>
</feature>
<reference evidence="8 9" key="1">
    <citation type="journal article" date="2014" name="PLoS ONE">
        <title>Global Analysis of Gene Expression Profiles in Physic Nut (Jatropha curcas L.) Seedlings Exposed to Salt Stress.</title>
        <authorList>
            <person name="Zhang L."/>
            <person name="Zhang C."/>
            <person name="Wu P."/>
            <person name="Chen Y."/>
            <person name="Li M."/>
            <person name="Jiang H."/>
            <person name="Wu G."/>
        </authorList>
    </citation>
    <scope>NUCLEOTIDE SEQUENCE [LARGE SCALE GENOMIC DNA]</scope>
    <source>
        <strain evidence="9">cv. GZQX0401</strain>
        <tissue evidence="8">Young leaves</tissue>
    </source>
</reference>
<evidence type="ECO:0000256" key="6">
    <source>
        <dbReference type="RuleBase" id="RU363077"/>
    </source>
</evidence>
<keyword evidence="3 6" id="KW-0812">Transmembrane</keyword>
<feature type="transmembrane region" description="Helical" evidence="6">
    <location>
        <begin position="140"/>
        <end position="161"/>
    </location>
</feature>
<dbReference type="InterPro" id="IPR000620">
    <property type="entry name" value="EamA_dom"/>
</dbReference>
<feature type="transmembrane region" description="Helical" evidence="6">
    <location>
        <begin position="173"/>
        <end position="193"/>
    </location>
</feature>
<evidence type="ECO:0000256" key="3">
    <source>
        <dbReference type="ARBA" id="ARBA00022692"/>
    </source>
</evidence>
<dbReference type="GO" id="GO:0022857">
    <property type="term" value="F:transmembrane transporter activity"/>
    <property type="evidence" value="ECO:0007669"/>
    <property type="project" value="InterPro"/>
</dbReference>
<evidence type="ECO:0000313" key="9">
    <source>
        <dbReference type="Proteomes" id="UP000027138"/>
    </source>
</evidence>
<dbReference type="OrthoDB" id="1931790at2759"/>
<evidence type="ECO:0000256" key="2">
    <source>
        <dbReference type="ARBA" id="ARBA00007635"/>
    </source>
</evidence>
<feature type="transmembrane region" description="Helical" evidence="6">
    <location>
        <begin position="199"/>
        <end position="217"/>
    </location>
</feature>
<evidence type="ECO:0000256" key="4">
    <source>
        <dbReference type="ARBA" id="ARBA00022989"/>
    </source>
</evidence>
<protein>
    <recommendedName>
        <fullName evidence="6">WAT1-related protein</fullName>
    </recommendedName>
</protein>
<dbReference type="SUPFAM" id="SSF103481">
    <property type="entry name" value="Multidrug resistance efflux transporter EmrE"/>
    <property type="match status" value="1"/>
</dbReference>
<organism evidence="8 9">
    <name type="scientific">Jatropha curcas</name>
    <name type="common">Barbados nut</name>
    <dbReference type="NCBI Taxonomy" id="180498"/>
    <lineage>
        <taxon>Eukaryota</taxon>
        <taxon>Viridiplantae</taxon>
        <taxon>Streptophyta</taxon>
        <taxon>Embryophyta</taxon>
        <taxon>Tracheophyta</taxon>
        <taxon>Spermatophyta</taxon>
        <taxon>Magnoliopsida</taxon>
        <taxon>eudicotyledons</taxon>
        <taxon>Gunneridae</taxon>
        <taxon>Pentapetalae</taxon>
        <taxon>rosids</taxon>
        <taxon>fabids</taxon>
        <taxon>Malpighiales</taxon>
        <taxon>Euphorbiaceae</taxon>
        <taxon>Crotonoideae</taxon>
        <taxon>Jatropheae</taxon>
        <taxon>Jatropha</taxon>
    </lineage>
</organism>
<dbReference type="InterPro" id="IPR030184">
    <property type="entry name" value="WAT1-related"/>
</dbReference>
<dbReference type="Proteomes" id="UP000027138">
    <property type="component" value="Unassembled WGS sequence"/>
</dbReference>
<feature type="transmembrane region" description="Helical" evidence="6">
    <location>
        <begin position="108"/>
        <end position="128"/>
    </location>
</feature>
<proteinExistence type="inferred from homology"/>
<evidence type="ECO:0000256" key="1">
    <source>
        <dbReference type="ARBA" id="ARBA00004141"/>
    </source>
</evidence>
<gene>
    <name evidence="8" type="ORF">JCGZ_24530</name>
</gene>
<evidence type="ECO:0000313" key="8">
    <source>
        <dbReference type="EMBL" id="KDP40531.1"/>
    </source>
</evidence>
<keyword evidence="9" id="KW-1185">Reference proteome</keyword>
<keyword evidence="4 6" id="KW-1133">Transmembrane helix</keyword>
<accession>A0A067KWE1</accession>
<name>A0A067KWE1_JATCU</name>